<dbReference type="HOGENOM" id="CLU_055883_0_0_1"/>
<evidence type="ECO:0000313" key="3">
    <source>
        <dbReference type="Proteomes" id="UP000008068"/>
    </source>
</evidence>
<sequence>MQEDCTETNVSSFRPKNANFVPDKRCSGWWTANIIEFIGPNGRKLVSCSKVELDSSLNNNIKNLLDVYCRYRIYAHDSGLLMMSVREEDVDHVCDALYNFRLERPKPEHFLCTTIGSERAPYLRDMVPEIRDLLHNYDFKRILASKSVHPEAIIQRNYVYDMIDCLTKRIMIDYPEQNDRDDFMKSMCSQLLTNPCECTKKCIWECYQSIWKFQKIVEKKLSLRSEEDTELVFGKYYDMTEKELRRRLRKSKMKFVKEIGGKVSPYEKAAGLLLDVLPDDTDNQPLRNADVYYGRGIYLSQSTTYPNWEEKKDEENVKEESSESREKEPAVENVEEQPKNQVEVKIQKPKVVQNRMKLRMAQMALQMRRLGKKS</sequence>
<dbReference type="EMBL" id="GL379795">
    <property type="protein sequence ID" value="EGT59501.1"/>
    <property type="molecule type" value="Genomic_DNA"/>
</dbReference>
<dbReference type="InParanoid" id="G0MHY4"/>
<gene>
    <name evidence="2" type="ORF">CAEBREN_00510</name>
</gene>
<dbReference type="eggNOG" id="ENOG502TIA1">
    <property type="taxonomic scope" value="Eukaryota"/>
</dbReference>
<dbReference type="OMA" id="PDKRCSG"/>
<organism evidence="3">
    <name type="scientific">Caenorhabditis brenneri</name>
    <name type="common">Nematode worm</name>
    <dbReference type="NCBI Taxonomy" id="135651"/>
    <lineage>
        <taxon>Eukaryota</taxon>
        <taxon>Metazoa</taxon>
        <taxon>Ecdysozoa</taxon>
        <taxon>Nematoda</taxon>
        <taxon>Chromadorea</taxon>
        <taxon>Rhabditida</taxon>
        <taxon>Rhabditina</taxon>
        <taxon>Rhabditomorpha</taxon>
        <taxon>Rhabditoidea</taxon>
        <taxon>Rhabditidae</taxon>
        <taxon>Peloderinae</taxon>
        <taxon>Caenorhabditis</taxon>
    </lineage>
</organism>
<reference evidence="3" key="1">
    <citation type="submission" date="2011-07" db="EMBL/GenBank/DDBJ databases">
        <authorList>
            <consortium name="Caenorhabditis brenneri Sequencing and Analysis Consortium"/>
            <person name="Wilson R.K."/>
        </authorList>
    </citation>
    <scope>NUCLEOTIDE SEQUENCE [LARGE SCALE GENOMIC DNA]</scope>
    <source>
        <strain evidence="3">PB2801</strain>
    </source>
</reference>
<feature type="compositionally biased region" description="Basic and acidic residues" evidence="1">
    <location>
        <begin position="308"/>
        <end position="330"/>
    </location>
</feature>
<dbReference type="Proteomes" id="UP000008068">
    <property type="component" value="Unassembled WGS sequence"/>
</dbReference>
<feature type="region of interest" description="Disordered" evidence="1">
    <location>
        <begin position="308"/>
        <end position="341"/>
    </location>
</feature>
<dbReference type="OrthoDB" id="10300104at2759"/>
<accession>G0MHY4</accession>
<protein>
    <submittedName>
        <fullName evidence="2">Uncharacterized protein</fullName>
    </submittedName>
</protein>
<evidence type="ECO:0000256" key="1">
    <source>
        <dbReference type="SAM" id="MobiDB-lite"/>
    </source>
</evidence>
<keyword evidence="3" id="KW-1185">Reference proteome</keyword>
<evidence type="ECO:0000313" key="2">
    <source>
        <dbReference type="EMBL" id="EGT59501.1"/>
    </source>
</evidence>
<proteinExistence type="predicted"/>
<dbReference type="AlphaFoldDB" id="G0MHY4"/>
<name>G0MHY4_CAEBE</name>